<dbReference type="GO" id="GO:0009279">
    <property type="term" value="C:cell outer membrane"/>
    <property type="evidence" value="ECO:0007669"/>
    <property type="project" value="UniProtKB-SubCell"/>
</dbReference>
<gene>
    <name evidence="8" type="ORF">GXP67_05385</name>
</gene>
<keyword evidence="3" id="KW-0813">Transport</keyword>
<accession>A0A6C0GWE2</accession>
<proteinExistence type="inferred from homology"/>
<dbReference type="InterPro" id="IPR003423">
    <property type="entry name" value="OMP_efflux"/>
</dbReference>
<dbReference type="GO" id="GO:0015288">
    <property type="term" value="F:porin activity"/>
    <property type="evidence" value="ECO:0007669"/>
    <property type="project" value="TreeGrafter"/>
</dbReference>
<dbReference type="GO" id="GO:0015562">
    <property type="term" value="F:efflux transmembrane transporter activity"/>
    <property type="evidence" value="ECO:0007669"/>
    <property type="project" value="InterPro"/>
</dbReference>
<evidence type="ECO:0000256" key="7">
    <source>
        <dbReference type="ARBA" id="ARBA00023237"/>
    </source>
</evidence>
<dbReference type="EMBL" id="CP048222">
    <property type="protein sequence ID" value="QHT71893.1"/>
    <property type="molecule type" value="Genomic_DNA"/>
</dbReference>
<keyword evidence="5" id="KW-0812">Transmembrane</keyword>
<keyword evidence="4" id="KW-1134">Transmembrane beta strand</keyword>
<keyword evidence="9" id="KW-1185">Reference proteome</keyword>
<name>A0A6C0GWE2_9BACT</name>
<evidence type="ECO:0000256" key="5">
    <source>
        <dbReference type="ARBA" id="ARBA00022692"/>
    </source>
</evidence>
<dbReference type="PANTHER" id="PTHR30026">
    <property type="entry name" value="OUTER MEMBRANE PROTEIN TOLC"/>
    <property type="match status" value="1"/>
</dbReference>
<evidence type="ECO:0000256" key="1">
    <source>
        <dbReference type="ARBA" id="ARBA00004442"/>
    </source>
</evidence>
<dbReference type="SUPFAM" id="SSF56954">
    <property type="entry name" value="Outer membrane efflux proteins (OEP)"/>
    <property type="match status" value="1"/>
</dbReference>
<evidence type="ECO:0000256" key="3">
    <source>
        <dbReference type="ARBA" id="ARBA00022448"/>
    </source>
</evidence>
<dbReference type="Gene3D" id="1.20.1600.10">
    <property type="entry name" value="Outer membrane efflux proteins (OEP)"/>
    <property type="match status" value="1"/>
</dbReference>
<keyword evidence="6" id="KW-0472">Membrane</keyword>
<dbReference type="AlphaFoldDB" id="A0A6C0GWE2"/>
<evidence type="ECO:0000313" key="8">
    <source>
        <dbReference type="EMBL" id="QHT71893.1"/>
    </source>
</evidence>
<reference evidence="8 9" key="1">
    <citation type="submission" date="2020-01" db="EMBL/GenBank/DDBJ databases">
        <authorList>
            <person name="Kim M.K."/>
        </authorList>
    </citation>
    <scope>NUCLEOTIDE SEQUENCE [LARGE SCALE GENOMIC DNA]</scope>
    <source>
        <strain evidence="8 9">172606-1</strain>
    </source>
</reference>
<dbReference type="PANTHER" id="PTHR30026:SF20">
    <property type="entry name" value="OUTER MEMBRANE PROTEIN TOLC"/>
    <property type="match status" value="1"/>
</dbReference>
<protein>
    <submittedName>
        <fullName evidence="8">TolC family protein</fullName>
    </submittedName>
</protein>
<evidence type="ECO:0000256" key="4">
    <source>
        <dbReference type="ARBA" id="ARBA00022452"/>
    </source>
</evidence>
<evidence type="ECO:0000256" key="6">
    <source>
        <dbReference type="ARBA" id="ARBA00023136"/>
    </source>
</evidence>
<dbReference type="InterPro" id="IPR051906">
    <property type="entry name" value="TolC-like"/>
</dbReference>
<comment type="subcellular location">
    <subcellularLocation>
        <location evidence="1">Cell outer membrane</location>
    </subcellularLocation>
</comment>
<keyword evidence="7" id="KW-0998">Cell outer membrane</keyword>
<dbReference type="Pfam" id="PF02321">
    <property type="entry name" value="OEP"/>
    <property type="match status" value="1"/>
</dbReference>
<dbReference type="KEGG" id="rhoz:GXP67_05385"/>
<evidence type="ECO:0000256" key="2">
    <source>
        <dbReference type="ARBA" id="ARBA00007613"/>
    </source>
</evidence>
<dbReference type="GO" id="GO:1990281">
    <property type="term" value="C:efflux pump complex"/>
    <property type="evidence" value="ECO:0007669"/>
    <property type="project" value="TreeGrafter"/>
</dbReference>
<dbReference type="Proteomes" id="UP000480178">
    <property type="component" value="Chromosome"/>
</dbReference>
<comment type="similarity">
    <text evidence="2">Belongs to the outer membrane factor (OMF) (TC 1.B.17) family.</text>
</comment>
<evidence type="ECO:0000313" key="9">
    <source>
        <dbReference type="Proteomes" id="UP000480178"/>
    </source>
</evidence>
<sequence length="217" mass="24870">MSRTNNYPQFDVDATLALDEARKNRQNTISFQRRLLEAQQEVARARGNTGLNVDIFAEFGLVKSATAVPDLYVNPQDQQRVRVGFNIPIMTWGKNKALVQTATANKDLTETVISQEKLNFEQQVSLQANQFNLVRDQLAIGIKSDEIAQKRYDITKNRYVIGKIGITDLNIALQEKDRAKQDYVAALRSFWLGYYTLRLFTLYDFENKQPIRYAPGN</sequence>
<organism evidence="8 9">
    <name type="scientific">Rhodocytophaga rosea</name>
    <dbReference type="NCBI Taxonomy" id="2704465"/>
    <lineage>
        <taxon>Bacteria</taxon>
        <taxon>Pseudomonadati</taxon>
        <taxon>Bacteroidota</taxon>
        <taxon>Cytophagia</taxon>
        <taxon>Cytophagales</taxon>
        <taxon>Rhodocytophagaceae</taxon>
        <taxon>Rhodocytophaga</taxon>
    </lineage>
</organism>